<dbReference type="InterPro" id="IPR050113">
    <property type="entry name" value="Ub_conjugating_enzyme"/>
</dbReference>
<feature type="compositionally biased region" description="Polar residues" evidence="1">
    <location>
        <begin position="218"/>
        <end position="230"/>
    </location>
</feature>
<dbReference type="Pfam" id="PF00179">
    <property type="entry name" value="UQ_con"/>
    <property type="match status" value="1"/>
</dbReference>
<dbReference type="Proteomes" id="UP001229421">
    <property type="component" value="Unassembled WGS sequence"/>
</dbReference>
<dbReference type="SUPFAM" id="SSF54495">
    <property type="entry name" value="UBC-like"/>
    <property type="match status" value="1"/>
</dbReference>
<dbReference type="PROSITE" id="PS50127">
    <property type="entry name" value="UBC_2"/>
    <property type="match status" value="1"/>
</dbReference>
<name>A0AAD8P8H0_TARER</name>
<keyword evidence="5" id="KW-1185">Reference proteome</keyword>
<evidence type="ECO:0000313" key="5">
    <source>
        <dbReference type="Proteomes" id="UP001229421"/>
    </source>
</evidence>
<reference evidence="4" key="1">
    <citation type="journal article" date="2023" name="bioRxiv">
        <title>Improved chromosome-level genome assembly for marigold (Tagetes erecta).</title>
        <authorList>
            <person name="Jiang F."/>
            <person name="Yuan L."/>
            <person name="Wang S."/>
            <person name="Wang H."/>
            <person name="Xu D."/>
            <person name="Wang A."/>
            <person name="Fan W."/>
        </authorList>
    </citation>
    <scope>NUCLEOTIDE SEQUENCE</scope>
    <source>
        <strain evidence="4">WSJ</strain>
        <tissue evidence="4">Leaf</tissue>
    </source>
</reference>
<keyword evidence="2" id="KW-0812">Transmembrane</keyword>
<dbReference type="EMBL" id="JAUHHV010000001">
    <property type="protein sequence ID" value="KAK1435901.1"/>
    <property type="molecule type" value="Genomic_DNA"/>
</dbReference>
<dbReference type="InterPro" id="IPR000608">
    <property type="entry name" value="UBC"/>
</dbReference>
<proteinExistence type="predicted"/>
<evidence type="ECO:0000256" key="1">
    <source>
        <dbReference type="SAM" id="MobiDB-lite"/>
    </source>
</evidence>
<evidence type="ECO:0000313" key="4">
    <source>
        <dbReference type="EMBL" id="KAK1435901.1"/>
    </source>
</evidence>
<dbReference type="SMART" id="SM00212">
    <property type="entry name" value="UBCc"/>
    <property type="match status" value="1"/>
</dbReference>
<protein>
    <recommendedName>
        <fullName evidence="3">UBC core domain-containing protein</fullName>
    </recommendedName>
</protein>
<dbReference type="Gene3D" id="3.10.110.10">
    <property type="entry name" value="Ubiquitin Conjugating Enzyme"/>
    <property type="match status" value="1"/>
</dbReference>
<feature type="transmembrane region" description="Helical" evidence="2">
    <location>
        <begin position="313"/>
        <end position="330"/>
    </location>
</feature>
<evidence type="ECO:0000259" key="3">
    <source>
        <dbReference type="PROSITE" id="PS50127"/>
    </source>
</evidence>
<accession>A0AAD8P8H0</accession>
<dbReference type="PANTHER" id="PTHR24067">
    <property type="entry name" value="UBIQUITIN-CONJUGATING ENZYME E2"/>
    <property type="match status" value="1"/>
</dbReference>
<sequence length="347" mass="39102">MVRSKKERMLTASSKQNLCFPFHLLDQFEFQSELNWFQILEMGDKYNMKNPSVKRILQEVKEMQSNPSDDFMSLPLEENIFEWQFAIRGPSDTEFEGGIYHGRIQLPSEYPFKPPSFMLLTPNGRFETQTKICLSISNHHPEHWQPSWSVRTALTALIAFMPTNPNGALGSLDYKKEERRVLAIKSRESAPKFGTPDRQKLIDEIHEYMISKAPPVPQQSSEDASQQTPPDANEAAGEAPVSPQSIGAEITEHEEQQIEENQEVAAEEIAEPEVPKVSNQVANVVSPASSSVHTVEPQPQQLVRVQKQADDRLFTWAAVGLTIAIIVLVLKKFMKASGHGAVFMDES</sequence>
<organism evidence="4 5">
    <name type="scientific">Tagetes erecta</name>
    <name type="common">African marigold</name>
    <dbReference type="NCBI Taxonomy" id="13708"/>
    <lineage>
        <taxon>Eukaryota</taxon>
        <taxon>Viridiplantae</taxon>
        <taxon>Streptophyta</taxon>
        <taxon>Embryophyta</taxon>
        <taxon>Tracheophyta</taxon>
        <taxon>Spermatophyta</taxon>
        <taxon>Magnoliopsida</taxon>
        <taxon>eudicotyledons</taxon>
        <taxon>Gunneridae</taxon>
        <taxon>Pentapetalae</taxon>
        <taxon>asterids</taxon>
        <taxon>campanulids</taxon>
        <taxon>Asterales</taxon>
        <taxon>Asteraceae</taxon>
        <taxon>Asteroideae</taxon>
        <taxon>Heliantheae alliance</taxon>
        <taxon>Tageteae</taxon>
        <taxon>Tagetes</taxon>
    </lineage>
</organism>
<dbReference type="CDD" id="cd23799">
    <property type="entry name" value="UBCc_UBE2J"/>
    <property type="match status" value="1"/>
</dbReference>
<dbReference type="InterPro" id="IPR016135">
    <property type="entry name" value="UBQ-conjugating_enzyme/RWD"/>
</dbReference>
<evidence type="ECO:0000256" key="2">
    <source>
        <dbReference type="SAM" id="Phobius"/>
    </source>
</evidence>
<keyword evidence="2" id="KW-1133">Transmembrane helix</keyword>
<keyword evidence="2" id="KW-0472">Membrane</keyword>
<dbReference type="AlphaFoldDB" id="A0AAD8P8H0"/>
<feature type="domain" description="UBC core" evidence="3">
    <location>
        <begin position="51"/>
        <end position="214"/>
    </location>
</feature>
<comment type="caution">
    <text evidence="4">The sequence shown here is derived from an EMBL/GenBank/DDBJ whole genome shotgun (WGS) entry which is preliminary data.</text>
</comment>
<feature type="region of interest" description="Disordered" evidence="1">
    <location>
        <begin position="214"/>
        <end position="242"/>
    </location>
</feature>
<dbReference type="FunFam" id="3.10.110.10:FF:000056">
    <property type="entry name" value="ubiquitin-conjugating enzyme E2 32"/>
    <property type="match status" value="1"/>
</dbReference>
<gene>
    <name evidence="4" type="ORF">QVD17_01674</name>
</gene>